<keyword evidence="1 5" id="KW-0489">Methyltransferase</keyword>
<dbReference type="InterPro" id="IPR016718">
    <property type="entry name" value="rRNA_m1G-MeTrfase_A_prd"/>
</dbReference>
<reference evidence="5 6" key="1">
    <citation type="submission" date="2021-04" db="EMBL/GenBank/DDBJ databases">
        <title>Complete genome sequence of a novel Streptococcus species.</title>
        <authorList>
            <person name="Teng J.L.L."/>
        </authorList>
    </citation>
    <scope>NUCLEOTIDE SEQUENCE [LARGE SCALE GENOMIC DNA]</scope>
    <source>
        <strain evidence="5 6">HKU75</strain>
    </source>
</reference>
<dbReference type="GO" id="GO:0008168">
    <property type="term" value="F:methyltransferase activity"/>
    <property type="evidence" value="ECO:0007669"/>
    <property type="project" value="UniProtKB-KW"/>
</dbReference>
<dbReference type="InterPro" id="IPR048647">
    <property type="entry name" value="RlmA_N"/>
</dbReference>
<dbReference type="PIRSF" id="PIRSF018249">
    <property type="entry name" value="MyrA_prd"/>
    <property type="match status" value="1"/>
</dbReference>
<evidence type="ECO:0000313" key="5">
    <source>
        <dbReference type="EMBL" id="QUE54747.1"/>
    </source>
</evidence>
<evidence type="ECO:0000256" key="1">
    <source>
        <dbReference type="ARBA" id="ARBA00022603"/>
    </source>
</evidence>
<keyword evidence="2" id="KW-0808">Transferase</keyword>
<dbReference type="Gene3D" id="3.40.50.150">
    <property type="entry name" value="Vaccinia Virus protein VP39"/>
    <property type="match status" value="1"/>
</dbReference>
<keyword evidence="6" id="KW-1185">Reference proteome</keyword>
<organism evidence="5 6">
    <name type="scientific">Streptococcus oriscaviae</name>
    <dbReference type="NCBI Taxonomy" id="2781599"/>
    <lineage>
        <taxon>Bacteria</taxon>
        <taxon>Bacillati</taxon>
        <taxon>Bacillota</taxon>
        <taxon>Bacilli</taxon>
        <taxon>Lactobacillales</taxon>
        <taxon>Streptococcaceae</taxon>
        <taxon>Streptococcus</taxon>
    </lineage>
</organism>
<feature type="domain" description="23S rRNA (guanine(745)-N(1))-methyltransferase N-terminal" evidence="4">
    <location>
        <begin position="14"/>
        <end position="55"/>
    </location>
</feature>
<dbReference type="CDD" id="cd02440">
    <property type="entry name" value="AdoMet_MTases"/>
    <property type="match status" value="1"/>
</dbReference>
<dbReference type="PANTHER" id="PTHR44942:SF4">
    <property type="entry name" value="METHYLTRANSFERASE TYPE 11 DOMAIN-CONTAINING PROTEIN"/>
    <property type="match status" value="1"/>
</dbReference>
<dbReference type="Pfam" id="PF13649">
    <property type="entry name" value="Methyltransf_25"/>
    <property type="match status" value="1"/>
</dbReference>
<dbReference type="PANTHER" id="PTHR44942">
    <property type="entry name" value="METHYLTRANSF_11 DOMAIN-CONTAINING PROTEIN"/>
    <property type="match status" value="1"/>
</dbReference>
<evidence type="ECO:0000259" key="4">
    <source>
        <dbReference type="Pfam" id="PF21302"/>
    </source>
</evidence>
<dbReference type="Proteomes" id="UP000677616">
    <property type="component" value="Chromosome"/>
</dbReference>
<evidence type="ECO:0000256" key="2">
    <source>
        <dbReference type="ARBA" id="ARBA00022679"/>
    </source>
</evidence>
<dbReference type="InterPro" id="IPR051052">
    <property type="entry name" value="Diverse_substrate_MTase"/>
</dbReference>
<gene>
    <name evidence="5" type="ORF">INT76_02345</name>
</gene>
<dbReference type="Pfam" id="PF21302">
    <property type="entry name" value="Zn_ribbon_RlmA"/>
    <property type="match status" value="1"/>
</dbReference>
<protein>
    <submittedName>
        <fullName evidence="5">Methyltransferase domain-containing protein</fullName>
    </submittedName>
</protein>
<feature type="domain" description="Methyltransferase" evidence="3">
    <location>
        <begin position="95"/>
        <end position="178"/>
    </location>
</feature>
<dbReference type="EMBL" id="CP073084">
    <property type="protein sequence ID" value="QUE54747.1"/>
    <property type="molecule type" value="Genomic_DNA"/>
</dbReference>
<dbReference type="GO" id="GO:0032259">
    <property type="term" value="P:methylation"/>
    <property type="evidence" value="ECO:0007669"/>
    <property type="project" value="UniProtKB-KW"/>
</dbReference>
<proteinExistence type="predicted"/>
<evidence type="ECO:0000313" key="6">
    <source>
        <dbReference type="Proteomes" id="UP000677616"/>
    </source>
</evidence>
<dbReference type="SUPFAM" id="SSF53335">
    <property type="entry name" value="S-adenosyl-L-methionine-dependent methyltransferases"/>
    <property type="match status" value="1"/>
</dbReference>
<dbReference type="InterPro" id="IPR029063">
    <property type="entry name" value="SAM-dependent_MTases_sf"/>
</dbReference>
<dbReference type="InterPro" id="IPR041698">
    <property type="entry name" value="Methyltransf_25"/>
</dbReference>
<name>A0ABX7YM65_9STRE</name>
<sequence length="279" mass="31724">MKKHQQFANADRYFACPHCGQALELEQNSLRCAKRHTYDLAKQGYVNLAPQVKQSANYHKTSFEKRQAFLEKGYYDHLYQAVKSCIAAANLQSFVDVGCGEGFYSRRLAKEMDADILAFDLSKESILLAARSEPSKSVKWFVGDLTHLPLQDQCVDGILDIFSPAHYQEFHRVLKPHGRVIKLIPGPNHLKELRQLAKEQLRKDTYDNQEMVAHFEANHQLVSRQLISKTLAITPEDAQILADMTPLFFHVDQTQLPLDNLSAITIEALLLEGKVSVPY</sequence>
<dbReference type="RefSeq" id="WP_212571800.1">
    <property type="nucleotide sequence ID" value="NZ_CP073084.1"/>
</dbReference>
<accession>A0ABX7YM65</accession>
<evidence type="ECO:0000259" key="3">
    <source>
        <dbReference type="Pfam" id="PF13649"/>
    </source>
</evidence>